<dbReference type="InterPro" id="IPR000847">
    <property type="entry name" value="LysR_HTH_N"/>
</dbReference>
<protein>
    <submittedName>
        <fullName evidence="6">LysR family transcriptional regulator</fullName>
    </submittedName>
</protein>
<evidence type="ECO:0000256" key="1">
    <source>
        <dbReference type="ARBA" id="ARBA00009437"/>
    </source>
</evidence>
<reference evidence="6 7" key="1">
    <citation type="submission" date="2019-08" db="EMBL/GenBank/DDBJ databases">
        <title>In-depth cultivation of the pig gut microbiome towards novel bacterial diversity and tailored functional studies.</title>
        <authorList>
            <person name="Wylensek D."/>
            <person name="Hitch T.C.A."/>
            <person name="Clavel T."/>
        </authorList>
    </citation>
    <scope>NUCLEOTIDE SEQUENCE [LARGE SCALE GENOMIC DNA]</scope>
    <source>
        <strain evidence="6 7">WCA-389-WT-5B</strain>
    </source>
</reference>
<dbReference type="CDD" id="cd05466">
    <property type="entry name" value="PBP2_LTTR_substrate"/>
    <property type="match status" value="1"/>
</dbReference>
<keyword evidence="3" id="KW-0238">DNA-binding</keyword>
<dbReference type="SUPFAM" id="SSF53850">
    <property type="entry name" value="Periplasmic binding protein-like II"/>
    <property type="match status" value="1"/>
</dbReference>
<comment type="similarity">
    <text evidence="1">Belongs to the LysR transcriptional regulatory family.</text>
</comment>
<dbReference type="Gene3D" id="3.40.190.290">
    <property type="match status" value="1"/>
</dbReference>
<dbReference type="Gene3D" id="1.10.10.10">
    <property type="entry name" value="Winged helix-like DNA-binding domain superfamily/Winged helix DNA-binding domain"/>
    <property type="match status" value="1"/>
</dbReference>
<evidence type="ECO:0000256" key="2">
    <source>
        <dbReference type="ARBA" id="ARBA00023015"/>
    </source>
</evidence>
<evidence type="ECO:0000259" key="5">
    <source>
        <dbReference type="PROSITE" id="PS50931"/>
    </source>
</evidence>
<dbReference type="OrthoDB" id="9803735at2"/>
<dbReference type="PANTHER" id="PTHR30419">
    <property type="entry name" value="HTH-TYPE TRANSCRIPTIONAL REGULATOR YBHD"/>
    <property type="match status" value="1"/>
</dbReference>
<dbReference type="FunFam" id="1.10.10.10:FF:000001">
    <property type="entry name" value="LysR family transcriptional regulator"/>
    <property type="match status" value="1"/>
</dbReference>
<dbReference type="SUPFAM" id="SSF46785">
    <property type="entry name" value="Winged helix' DNA-binding domain"/>
    <property type="match status" value="1"/>
</dbReference>
<dbReference type="InterPro" id="IPR036388">
    <property type="entry name" value="WH-like_DNA-bd_sf"/>
</dbReference>
<organism evidence="6 7">
    <name type="scientific">Acidaminococcus fermentans</name>
    <dbReference type="NCBI Taxonomy" id="905"/>
    <lineage>
        <taxon>Bacteria</taxon>
        <taxon>Bacillati</taxon>
        <taxon>Bacillota</taxon>
        <taxon>Negativicutes</taxon>
        <taxon>Acidaminococcales</taxon>
        <taxon>Acidaminococcaceae</taxon>
        <taxon>Acidaminococcus</taxon>
    </lineage>
</organism>
<dbReference type="EMBL" id="VULN01000018">
    <property type="protein sequence ID" value="MSS82991.1"/>
    <property type="molecule type" value="Genomic_DNA"/>
</dbReference>
<proteinExistence type="inferred from homology"/>
<keyword evidence="4" id="KW-0804">Transcription</keyword>
<dbReference type="GO" id="GO:0005829">
    <property type="term" value="C:cytosol"/>
    <property type="evidence" value="ECO:0007669"/>
    <property type="project" value="TreeGrafter"/>
</dbReference>
<keyword evidence="2" id="KW-0805">Transcription regulation</keyword>
<comment type="caution">
    <text evidence="6">The sequence shown here is derived from an EMBL/GenBank/DDBJ whole genome shotgun (WGS) entry which is preliminary data.</text>
</comment>
<dbReference type="PROSITE" id="PS50931">
    <property type="entry name" value="HTH_LYSR"/>
    <property type="match status" value="1"/>
</dbReference>
<accession>A0A6N7W0T4</accession>
<dbReference type="GO" id="GO:0003700">
    <property type="term" value="F:DNA-binding transcription factor activity"/>
    <property type="evidence" value="ECO:0007669"/>
    <property type="project" value="InterPro"/>
</dbReference>
<dbReference type="InterPro" id="IPR036390">
    <property type="entry name" value="WH_DNA-bd_sf"/>
</dbReference>
<name>A0A6N7W0T4_ACIFE</name>
<evidence type="ECO:0000256" key="4">
    <source>
        <dbReference type="ARBA" id="ARBA00023163"/>
    </source>
</evidence>
<feature type="domain" description="HTH lysR-type" evidence="5">
    <location>
        <begin position="1"/>
        <end position="58"/>
    </location>
</feature>
<evidence type="ECO:0000256" key="3">
    <source>
        <dbReference type="ARBA" id="ARBA00023125"/>
    </source>
</evidence>
<dbReference type="Proteomes" id="UP000441455">
    <property type="component" value="Unassembled WGS sequence"/>
</dbReference>
<dbReference type="Pfam" id="PF00126">
    <property type="entry name" value="HTH_1"/>
    <property type="match status" value="1"/>
</dbReference>
<evidence type="ECO:0000313" key="7">
    <source>
        <dbReference type="Proteomes" id="UP000441455"/>
    </source>
</evidence>
<sequence>MDLRELHYLLALAEEKSISRAAERLFMAQSSLSQFLSTTESHLGYKLFIRTSSGIRPTEPGKRMIRFAQDTLAEFHRAKDEIQDIGNLKGGHVILGISSFRGSFLLPPVLQAFQQKYPGVRVQIVEENSLALEQLLLTGKIDLALLVMPEKRSRIQARFLMHDEICLITHPDHPVMELVHQGQAGQQPSQLSQYINIQDAARFEFLLSGYGTILGREARRIFLRHGMNPTYYNENLSALFAAALAANGLGLAFTYASSRQYFHRAQLLSLGKDGTSIPLGTAMAPGRYHSKATKALDQVIFEVLGK</sequence>
<evidence type="ECO:0000313" key="6">
    <source>
        <dbReference type="EMBL" id="MSS82991.1"/>
    </source>
</evidence>
<dbReference type="AlphaFoldDB" id="A0A6N7W0T4"/>
<dbReference type="RefSeq" id="WP_022488237.1">
    <property type="nucleotide sequence ID" value="NZ_VULN01000018.1"/>
</dbReference>
<dbReference type="GO" id="GO:0003677">
    <property type="term" value="F:DNA binding"/>
    <property type="evidence" value="ECO:0007669"/>
    <property type="project" value="UniProtKB-KW"/>
</dbReference>
<dbReference type="InterPro" id="IPR050950">
    <property type="entry name" value="HTH-type_LysR_regulators"/>
</dbReference>
<dbReference type="InterPro" id="IPR005119">
    <property type="entry name" value="LysR_subst-bd"/>
</dbReference>
<gene>
    <name evidence="6" type="ORF">FX155_10365</name>
</gene>
<dbReference type="Pfam" id="PF03466">
    <property type="entry name" value="LysR_substrate"/>
    <property type="match status" value="1"/>
</dbReference>